<gene>
    <name evidence="1" type="ORF">HA142_03790</name>
</gene>
<organism evidence="1 2">
    <name type="scientific">Prochlorococcus marinus str. XMU1401</name>
    <dbReference type="NCBI Taxonomy" id="2052594"/>
    <lineage>
        <taxon>Bacteria</taxon>
        <taxon>Bacillati</taxon>
        <taxon>Cyanobacteriota</taxon>
        <taxon>Cyanophyceae</taxon>
        <taxon>Synechococcales</taxon>
        <taxon>Prochlorococcaceae</taxon>
        <taxon>Prochlorococcus</taxon>
    </lineage>
</organism>
<dbReference type="EMBL" id="JAAORC010000001">
    <property type="protein sequence ID" value="MBO8222627.1"/>
    <property type="molecule type" value="Genomic_DNA"/>
</dbReference>
<accession>A0A8I1X4M5</accession>
<evidence type="ECO:0000313" key="2">
    <source>
        <dbReference type="Proteomes" id="UP000666562"/>
    </source>
</evidence>
<dbReference type="RefSeq" id="WP_100883507.1">
    <property type="nucleotide sequence ID" value="NZ_JAAORC010000001.1"/>
</dbReference>
<sequence>MIEVKIVKNEELGLWEGTATLNLPSVTVTKFKARKDDLKYEFQSEFQNLVNEYIEKNMDG</sequence>
<dbReference type="Proteomes" id="UP000666562">
    <property type="component" value="Unassembled WGS sequence"/>
</dbReference>
<proteinExistence type="predicted"/>
<dbReference type="AlphaFoldDB" id="A0A8I1X4M5"/>
<comment type="caution">
    <text evidence="1">The sequence shown here is derived from an EMBL/GenBank/DDBJ whole genome shotgun (WGS) entry which is preliminary data.</text>
</comment>
<reference evidence="1" key="1">
    <citation type="submission" date="2020-03" db="EMBL/GenBank/DDBJ databases">
        <title>Genome differentiation and subclade ecological adaptation of Prochlorococcus HLII clade in the global ocean.</title>
        <authorList>
            <person name="Yan W."/>
            <person name="Fen X."/>
            <person name="Zhang W."/>
        </authorList>
    </citation>
    <scope>NUCLEOTIDE SEQUENCE</scope>
    <source>
        <strain evidence="1">XMU1401</strain>
    </source>
</reference>
<evidence type="ECO:0000313" key="1">
    <source>
        <dbReference type="EMBL" id="MBO8222627.1"/>
    </source>
</evidence>
<protein>
    <submittedName>
        <fullName evidence="1">Uncharacterized protein</fullName>
    </submittedName>
</protein>
<name>A0A8I1X4M5_PROMR</name>